<evidence type="ECO:0000313" key="2">
    <source>
        <dbReference type="EMBL" id="KAF9064425.1"/>
    </source>
</evidence>
<feature type="region of interest" description="Disordered" evidence="1">
    <location>
        <begin position="334"/>
        <end position="379"/>
    </location>
</feature>
<proteinExistence type="predicted"/>
<feature type="compositionally biased region" description="Polar residues" evidence="1">
    <location>
        <begin position="343"/>
        <end position="362"/>
    </location>
</feature>
<reference evidence="2" key="1">
    <citation type="submission" date="2020-11" db="EMBL/GenBank/DDBJ databases">
        <authorList>
            <consortium name="DOE Joint Genome Institute"/>
            <person name="Ahrendt S."/>
            <person name="Riley R."/>
            <person name="Andreopoulos W."/>
            <person name="Labutti K."/>
            <person name="Pangilinan J."/>
            <person name="Ruiz-Duenas F.J."/>
            <person name="Barrasa J.M."/>
            <person name="Sanchez-Garcia M."/>
            <person name="Camarero S."/>
            <person name="Miyauchi S."/>
            <person name="Serrano A."/>
            <person name="Linde D."/>
            <person name="Babiker R."/>
            <person name="Drula E."/>
            <person name="Ayuso-Fernandez I."/>
            <person name="Pacheco R."/>
            <person name="Padilla G."/>
            <person name="Ferreira P."/>
            <person name="Barriuso J."/>
            <person name="Kellner H."/>
            <person name="Castanera R."/>
            <person name="Alfaro M."/>
            <person name="Ramirez L."/>
            <person name="Pisabarro A.G."/>
            <person name="Kuo A."/>
            <person name="Tritt A."/>
            <person name="Lipzen A."/>
            <person name="He G."/>
            <person name="Yan M."/>
            <person name="Ng V."/>
            <person name="Cullen D."/>
            <person name="Martin F."/>
            <person name="Rosso M.-N."/>
            <person name="Henrissat B."/>
            <person name="Hibbett D."/>
            <person name="Martinez A.T."/>
            <person name="Grigoriev I.V."/>
        </authorList>
    </citation>
    <scope>NUCLEOTIDE SEQUENCE</scope>
    <source>
        <strain evidence="2">AH 40177</strain>
    </source>
</reference>
<comment type="caution">
    <text evidence="2">The sequence shown here is derived from an EMBL/GenBank/DDBJ whole genome shotgun (WGS) entry which is preliminary data.</text>
</comment>
<dbReference type="Proteomes" id="UP000772434">
    <property type="component" value="Unassembled WGS sequence"/>
</dbReference>
<evidence type="ECO:0000313" key="3">
    <source>
        <dbReference type="Proteomes" id="UP000772434"/>
    </source>
</evidence>
<dbReference type="EMBL" id="JADNRY010000124">
    <property type="protein sequence ID" value="KAF9064425.1"/>
    <property type="molecule type" value="Genomic_DNA"/>
</dbReference>
<protein>
    <submittedName>
        <fullName evidence="2">Uncharacterized protein</fullName>
    </submittedName>
</protein>
<gene>
    <name evidence="2" type="ORF">BDP27DRAFT_1425903</name>
</gene>
<accession>A0A9P5U286</accession>
<dbReference type="OrthoDB" id="3055515at2759"/>
<keyword evidence="3" id="KW-1185">Reference proteome</keyword>
<organism evidence="2 3">
    <name type="scientific">Rhodocollybia butyracea</name>
    <dbReference type="NCBI Taxonomy" id="206335"/>
    <lineage>
        <taxon>Eukaryota</taxon>
        <taxon>Fungi</taxon>
        <taxon>Dikarya</taxon>
        <taxon>Basidiomycota</taxon>
        <taxon>Agaricomycotina</taxon>
        <taxon>Agaricomycetes</taxon>
        <taxon>Agaricomycetidae</taxon>
        <taxon>Agaricales</taxon>
        <taxon>Marasmiineae</taxon>
        <taxon>Omphalotaceae</taxon>
        <taxon>Rhodocollybia</taxon>
    </lineage>
</organism>
<name>A0A9P5U286_9AGAR</name>
<dbReference type="AlphaFoldDB" id="A0A9P5U286"/>
<evidence type="ECO:0000256" key="1">
    <source>
        <dbReference type="SAM" id="MobiDB-lite"/>
    </source>
</evidence>
<sequence length="418" mass="47971">MAHLTQAMNALSLSTDLSDPSIFSNRPEVLHPDDDFLCQLEDSCDDGQEDSHSVFSYSSTPERRKGVTFATAKRWFATWLVSVAMYHCHATRFPFSARLNEFAHILVPQCAFKKSDILETIEFCLGMQLNALCLHSRLFLMPLYIPIHRSLDWYHLFFLPTTDVINLVTKYLNAYRSELVKNPGHRPWSKLRKGELEGFGALWDGTRYKYRLLPSPHFNLQSPILVYHPQTPQVFIRPYTNFPEFKSHVTPFAVCVNALRVLEDWQHPREIQPLLRERDTDHFLDIQRLALLALLGRSNNASIDPGTPVELQDHAKAFMRFVEIFHKLQELQQAHKSYKSDNHTQAQGHRRNTGSPEPSQHSTAKDHDPSSPTPPSRAKAGRFLLSIVGVTEADRVRDAYLAATTRDFAIPQTTRSRR</sequence>